<dbReference type="PANTHER" id="PTHR39535:SF2">
    <property type="entry name" value="HTTM DOMAIN-CONTAINING PROTEIN"/>
    <property type="match status" value="1"/>
</dbReference>
<dbReference type="NCBIfam" id="TIGR04033">
    <property type="entry name" value="export_SdpB"/>
    <property type="match status" value="1"/>
</dbReference>
<evidence type="ECO:0000256" key="1">
    <source>
        <dbReference type="ARBA" id="ARBA00004127"/>
    </source>
</evidence>
<feature type="transmembrane region" description="Helical" evidence="5">
    <location>
        <begin position="21"/>
        <end position="40"/>
    </location>
</feature>
<evidence type="ECO:0000313" key="8">
    <source>
        <dbReference type="Proteomes" id="UP000637578"/>
    </source>
</evidence>
<dbReference type="InterPro" id="IPR053934">
    <property type="entry name" value="HTTM_dom"/>
</dbReference>
<dbReference type="SMART" id="SM00752">
    <property type="entry name" value="HTTM"/>
    <property type="match status" value="1"/>
</dbReference>
<protein>
    <recommendedName>
        <fullName evidence="6">HTTM-like domain-containing protein</fullName>
    </recommendedName>
</protein>
<keyword evidence="3 5" id="KW-1133">Transmembrane helix</keyword>
<feature type="transmembrane region" description="Helical" evidence="5">
    <location>
        <begin position="52"/>
        <end position="70"/>
    </location>
</feature>
<reference evidence="7" key="1">
    <citation type="journal article" date="2014" name="Int. J. Syst. Evol. Microbiol.">
        <title>Complete genome sequence of Corynebacterium casei LMG S-19264T (=DSM 44701T), isolated from a smear-ripened cheese.</title>
        <authorList>
            <consortium name="US DOE Joint Genome Institute (JGI-PGF)"/>
            <person name="Walter F."/>
            <person name="Albersmeier A."/>
            <person name="Kalinowski J."/>
            <person name="Ruckert C."/>
        </authorList>
    </citation>
    <scope>NUCLEOTIDE SEQUENCE</scope>
    <source>
        <strain evidence="7">CGMCC 4.5737</strain>
    </source>
</reference>
<keyword evidence="4 5" id="KW-0472">Membrane</keyword>
<feature type="transmembrane region" description="Helical" evidence="5">
    <location>
        <begin position="253"/>
        <end position="286"/>
    </location>
</feature>
<evidence type="ECO:0000256" key="2">
    <source>
        <dbReference type="ARBA" id="ARBA00022692"/>
    </source>
</evidence>
<dbReference type="Pfam" id="PF05090">
    <property type="entry name" value="HTTM"/>
    <property type="match status" value="1"/>
</dbReference>
<sequence>MLSKLNTLAHQIAARTPWTNVYGLARSLIALGTLSTLLFTSTDSLFRPSYGIAGYPQCGGVASIGLFCVVPRDHLEWARLIAVLVLIVTAIGWRPRVTALPHWWITFSLQASATIPDGGDQISANIALLLLPVALTDSRRWHWDTPIPAERARSRVLAWSLVAWSALFVIRLQVAGLYLQASMAKLGEAEWRDGTAFYYWSTDPLFGLPEWAAVLLSPVLRSSVGVILLTWGPIVVEFALFLGLVARRAVRPYLLAAGIALHASIALVLGLGSFALAMMGCLVLFLRPTDHPFTRLETLCARAAAVVTPWSGIPAVQGRRRRRVIAASSMDNPD</sequence>
<feature type="transmembrane region" description="Helical" evidence="5">
    <location>
        <begin position="224"/>
        <end position="246"/>
    </location>
</feature>
<evidence type="ECO:0000313" key="7">
    <source>
        <dbReference type="EMBL" id="GGM76579.1"/>
    </source>
</evidence>
<dbReference type="RefSeq" id="WP_189061248.1">
    <property type="nucleotide sequence ID" value="NZ_BMMK01000037.1"/>
</dbReference>
<feature type="transmembrane region" description="Helical" evidence="5">
    <location>
        <begin position="77"/>
        <end position="93"/>
    </location>
</feature>
<reference evidence="7" key="2">
    <citation type="submission" date="2020-09" db="EMBL/GenBank/DDBJ databases">
        <authorList>
            <person name="Sun Q."/>
            <person name="Zhou Y."/>
        </authorList>
    </citation>
    <scope>NUCLEOTIDE SEQUENCE</scope>
    <source>
        <strain evidence="7">CGMCC 4.5737</strain>
    </source>
</reference>
<evidence type="ECO:0000259" key="6">
    <source>
        <dbReference type="SMART" id="SM00752"/>
    </source>
</evidence>
<gene>
    <name evidence="7" type="primary">yitO</name>
    <name evidence="7" type="ORF">GCM10012275_54130</name>
</gene>
<dbReference type="AlphaFoldDB" id="A0A8J3FZ14"/>
<evidence type="ECO:0000256" key="4">
    <source>
        <dbReference type="ARBA" id="ARBA00023136"/>
    </source>
</evidence>
<accession>A0A8J3FZ14</accession>
<feature type="domain" description="HTTM-like" evidence="6">
    <location>
        <begin position="14"/>
        <end position="290"/>
    </location>
</feature>
<evidence type="ECO:0000256" key="3">
    <source>
        <dbReference type="ARBA" id="ARBA00022989"/>
    </source>
</evidence>
<keyword evidence="2 5" id="KW-0812">Transmembrane</keyword>
<comment type="subcellular location">
    <subcellularLocation>
        <location evidence="1">Endomembrane system</location>
        <topology evidence="1">Multi-pass membrane protein</topology>
    </subcellularLocation>
</comment>
<dbReference type="EMBL" id="BMMK01000037">
    <property type="protein sequence ID" value="GGM76579.1"/>
    <property type="molecule type" value="Genomic_DNA"/>
</dbReference>
<dbReference type="InterPro" id="IPR011020">
    <property type="entry name" value="HTTM-like"/>
</dbReference>
<dbReference type="PANTHER" id="PTHR39535">
    <property type="entry name" value="SPORULATION-DELAYING PROTEIN SDPB"/>
    <property type="match status" value="1"/>
</dbReference>
<comment type="caution">
    <text evidence="7">The sequence shown here is derived from an EMBL/GenBank/DDBJ whole genome shotgun (WGS) entry which is preliminary data.</text>
</comment>
<feature type="transmembrane region" description="Helical" evidence="5">
    <location>
        <begin position="156"/>
        <end position="179"/>
    </location>
</feature>
<dbReference type="GO" id="GO:0012505">
    <property type="term" value="C:endomembrane system"/>
    <property type="evidence" value="ECO:0007669"/>
    <property type="project" value="UniProtKB-SubCell"/>
</dbReference>
<dbReference type="InterPro" id="IPR023894">
    <property type="entry name" value="Sporulation_SdpB"/>
</dbReference>
<dbReference type="InterPro" id="IPR052964">
    <property type="entry name" value="Sporulation_signal_mat"/>
</dbReference>
<proteinExistence type="predicted"/>
<dbReference type="Proteomes" id="UP000637578">
    <property type="component" value="Unassembled WGS sequence"/>
</dbReference>
<organism evidence="7 8">
    <name type="scientific">Longimycelium tulufanense</name>
    <dbReference type="NCBI Taxonomy" id="907463"/>
    <lineage>
        <taxon>Bacteria</taxon>
        <taxon>Bacillati</taxon>
        <taxon>Actinomycetota</taxon>
        <taxon>Actinomycetes</taxon>
        <taxon>Pseudonocardiales</taxon>
        <taxon>Pseudonocardiaceae</taxon>
        <taxon>Longimycelium</taxon>
    </lineage>
</organism>
<evidence type="ECO:0000256" key="5">
    <source>
        <dbReference type="SAM" id="Phobius"/>
    </source>
</evidence>
<feature type="transmembrane region" description="Helical" evidence="5">
    <location>
        <begin position="113"/>
        <end position="135"/>
    </location>
</feature>
<keyword evidence="8" id="KW-1185">Reference proteome</keyword>
<name>A0A8J3FZ14_9PSEU</name>